<dbReference type="EMBL" id="AVPT01000009">
    <property type="protein sequence ID" value="KGM56776.1"/>
    <property type="molecule type" value="Genomic_DNA"/>
</dbReference>
<dbReference type="Proteomes" id="UP000029989">
    <property type="component" value="Unassembled WGS sequence"/>
</dbReference>
<name>A0A0A0F0S5_9GAMM</name>
<sequence length="184" mass="19234">MAGSRGLRAMAWGWLLIGALASALGALLLAAAGLFVSSSTAAIGEVVDHHGAINGNGPRKRGRFDPKLVAVVEYRDREGGLHRFAGNIAQSESDLPAVGERIPVRYQRLADGTVAQRIDDAGEIWGLPAGFALFGLGFLGAGALGHRAAARGAGMPHAAVIPRGLHRDPAAAARVLAKLRRRRR</sequence>
<evidence type="ECO:0008006" key="3">
    <source>
        <dbReference type="Google" id="ProtNLM"/>
    </source>
</evidence>
<evidence type="ECO:0000313" key="2">
    <source>
        <dbReference type="Proteomes" id="UP000029989"/>
    </source>
</evidence>
<comment type="caution">
    <text evidence="1">The sequence shown here is derived from an EMBL/GenBank/DDBJ whole genome shotgun (WGS) entry which is preliminary data.</text>
</comment>
<evidence type="ECO:0000313" key="1">
    <source>
        <dbReference type="EMBL" id="KGM56776.1"/>
    </source>
</evidence>
<dbReference type="RefSeq" id="WP_036209816.1">
    <property type="nucleotide sequence ID" value="NZ_AVPT01000009.1"/>
</dbReference>
<organism evidence="1 2">
    <name type="scientific">Lysobacter arseniciresistens ZS79</name>
    <dbReference type="NCBI Taxonomy" id="913325"/>
    <lineage>
        <taxon>Bacteria</taxon>
        <taxon>Pseudomonadati</taxon>
        <taxon>Pseudomonadota</taxon>
        <taxon>Gammaproteobacteria</taxon>
        <taxon>Lysobacterales</taxon>
        <taxon>Lysobacteraceae</taxon>
        <taxon>Novilysobacter</taxon>
    </lineage>
</organism>
<protein>
    <recommendedName>
        <fullName evidence="3">DUF3592 domain-containing protein</fullName>
    </recommendedName>
</protein>
<accession>A0A0A0F0S5</accession>
<dbReference type="AlphaFoldDB" id="A0A0A0F0S5"/>
<gene>
    <name evidence="1" type="ORF">N799_02490</name>
</gene>
<keyword evidence="2" id="KW-1185">Reference proteome</keyword>
<reference evidence="1 2" key="1">
    <citation type="journal article" date="2015" name="Stand. Genomic Sci.">
        <title>Genomic information of the arsenic-resistant bacterium Lysobacter arseniciresistens type strain ZS79(T) and comparison of Lysobacter draft genomes.</title>
        <authorList>
            <person name="Liu L."/>
            <person name="Zhang S."/>
            <person name="Luo M."/>
            <person name="Wang G."/>
        </authorList>
    </citation>
    <scope>NUCLEOTIDE SEQUENCE [LARGE SCALE GENOMIC DNA]</scope>
    <source>
        <strain evidence="1 2">ZS79</strain>
    </source>
</reference>
<proteinExistence type="predicted"/>